<dbReference type="Proteomes" id="UP000604001">
    <property type="component" value="Unassembled WGS sequence"/>
</dbReference>
<dbReference type="EMBL" id="JACMYC010000003">
    <property type="protein sequence ID" value="MBC2960009.1"/>
    <property type="molecule type" value="Genomic_DNA"/>
</dbReference>
<dbReference type="InterPro" id="IPR034660">
    <property type="entry name" value="DinB/YfiT-like"/>
</dbReference>
<dbReference type="GO" id="GO:0016853">
    <property type="term" value="F:isomerase activity"/>
    <property type="evidence" value="ECO:0007669"/>
    <property type="project" value="UniProtKB-KW"/>
</dbReference>
<dbReference type="InterPro" id="IPR024344">
    <property type="entry name" value="MDMPI_metal-binding"/>
</dbReference>
<dbReference type="NCBIfam" id="TIGR03083">
    <property type="entry name" value="maleylpyruvate isomerase family mycothiol-dependent enzyme"/>
    <property type="match status" value="1"/>
</dbReference>
<dbReference type="Pfam" id="PF11716">
    <property type="entry name" value="MDMPI_N"/>
    <property type="match status" value="1"/>
</dbReference>
<evidence type="ECO:0000259" key="1">
    <source>
        <dbReference type="Pfam" id="PF11716"/>
    </source>
</evidence>
<dbReference type="Gene3D" id="1.20.120.450">
    <property type="entry name" value="dinb family like domain"/>
    <property type="match status" value="1"/>
</dbReference>
<name>A0ABR6U7R6_9ACTN</name>
<comment type="caution">
    <text evidence="2">The sequence shown here is derived from an EMBL/GenBank/DDBJ whole genome shotgun (WGS) entry which is preliminary data.</text>
</comment>
<dbReference type="RefSeq" id="WP_186345264.1">
    <property type="nucleotide sequence ID" value="NZ_BMMR01000003.1"/>
</dbReference>
<reference evidence="2 3" key="1">
    <citation type="submission" date="2020-08" db="EMBL/GenBank/DDBJ databases">
        <title>novel species in genus Nocardioides.</title>
        <authorList>
            <person name="Zhang G."/>
        </authorList>
    </citation>
    <scope>NUCLEOTIDE SEQUENCE [LARGE SCALE GENOMIC DNA]</scope>
    <source>
        <strain evidence="2 3">SC8A-24</strain>
    </source>
</reference>
<sequence>MDLFEEIADERRALADLLTGLAPEEQATPSLCAEWTVHEVVGHLVVPLEVGLAKFALEMVRSRGSFDRANARLAREWAQRPCEELLGVLRQRADSRFTPPGMGPEAPLTDLLVHGLDVRWPLGIDREVPAGRLRATLDFVAGAPGGIVPRGSLDGLRFEANDLDWVAGEGAVVRGSAEALLLGLTGRSAALDRLDGEGLATLRGRLSAGRS</sequence>
<dbReference type="SUPFAM" id="SSF109854">
    <property type="entry name" value="DinB/YfiT-like putative metalloenzymes"/>
    <property type="match status" value="1"/>
</dbReference>
<accession>A0ABR6U7R6</accession>
<keyword evidence="2" id="KW-0413">Isomerase</keyword>
<gene>
    <name evidence="2" type="ORF">H7344_06845</name>
</gene>
<evidence type="ECO:0000313" key="3">
    <source>
        <dbReference type="Proteomes" id="UP000604001"/>
    </source>
</evidence>
<feature type="domain" description="Mycothiol-dependent maleylpyruvate isomerase metal-binding" evidence="1">
    <location>
        <begin position="8"/>
        <end position="95"/>
    </location>
</feature>
<protein>
    <submittedName>
        <fullName evidence="2">Maleylpyruvate isomerase family mycothiol-dependent enzyme</fullName>
    </submittedName>
</protein>
<evidence type="ECO:0000313" key="2">
    <source>
        <dbReference type="EMBL" id="MBC2960009.1"/>
    </source>
</evidence>
<dbReference type="InterPro" id="IPR017517">
    <property type="entry name" value="Maleyloyr_isom"/>
</dbReference>
<keyword evidence="3" id="KW-1185">Reference proteome</keyword>
<proteinExistence type="predicted"/>
<organism evidence="2 3">
    <name type="scientific">Nocardioides deserti</name>
    <dbReference type="NCBI Taxonomy" id="1588644"/>
    <lineage>
        <taxon>Bacteria</taxon>
        <taxon>Bacillati</taxon>
        <taxon>Actinomycetota</taxon>
        <taxon>Actinomycetes</taxon>
        <taxon>Propionibacteriales</taxon>
        <taxon>Nocardioidaceae</taxon>
        <taxon>Nocardioides</taxon>
    </lineage>
</organism>